<evidence type="ECO:0000313" key="3">
    <source>
        <dbReference type="Proteomes" id="UP000782880"/>
    </source>
</evidence>
<gene>
    <name evidence="2" type="ORF">K8V20_10810</name>
</gene>
<evidence type="ECO:0000313" key="2">
    <source>
        <dbReference type="EMBL" id="HJG29117.1"/>
    </source>
</evidence>
<feature type="compositionally biased region" description="Polar residues" evidence="1">
    <location>
        <begin position="64"/>
        <end position="73"/>
    </location>
</feature>
<reference evidence="2" key="2">
    <citation type="submission" date="2021-09" db="EMBL/GenBank/DDBJ databases">
        <authorList>
            <person name="Gilroy R."/>
        </authorList>
    </citation>
    <scope>NUCLEOTIDE SEQUENCE</scope>
    <source>
        <strain evidence="2">ChiBcec21-2208</strain>
    </source>
</reference>
<proteinExistence type="predicted"/>
<dbReference type="AlphaFoldDB" id="A0A921ILM0"/>
<comment type="caution">
    <text evidence="2">The sequence shown here is derived from an EMBL/GenBank/DDBJ whole genome shotgun (WGS) entry which is preliminary data.</text>
</comment>
<dbReference type="Proteomes" id="UP000782880">
    <property type="component" value="Unassembled WGS sequence"/>
</dbReference>
<sequence>FFVVGLTQDDFCSLTPEQVKRYEALYHDPQLFYPLGDSIFVENCSPERYRQVMNPEGHREKTPPSKQTSTPER</sequence>
<dbReference type="EMBL" id="DYVE01000279">
    <property type="protein sequence ID" value="HJG29117.1"/>
    <property type="molecule type" value="Genomic_DNA"/>
</dbReference>
<evidence type="ECO:0000256" key="1">
    <source>
        <dbReference type="SAM" id="MobiDB-lite"/>
    </source>
</evidence>
<organism evidence="2 3">
    <name type="scientific">Subdoligranulum variabile</name>
    <dbReference type="NCBI Taxonomy" id="214851"/>
    <lineage>
        <taxon>Bacteria</taxon>
        <taxon>Bacillati</taxon>
        <taxon>Bacillota</taxon>
        <taxon>Clostridia</taxon>
        <taxon>Eubacteriales</taxon>
        <taxon>Oscillospiraceae</taxon>
        <taxon>Subdoligranulum</taxon>
    </lineage>
</organism>
<feature type="region of interest" description="Disordered" evidence="1">
    <location>
        <begin position="50"/>
        <end position="73"/>
    </location>
</feature>
<reference evidence="2" key="1">
    <citation type="journal article" date="2021" name="PeerJ">
        <title>Extensive microbial diversity within the chicken gut microbiome revealed by metagenomics and culture.</title>
        <authorList>
            <person name="Gilroy R."/>
            <person name="Ravi A."/>
            <person name="Getino M."/>
            <person name="Pursley I."/>
            <person name="Horton D.L."/>
            <person name="Alikhan N.F."/>
            <person name="Baker D."/>
            <person name="Gharbi K."/>
            <person name="Hall N."/>
            <person name="Watson M."/>
            <person name="Adriaenssens E.M."/>
            <person name="Foster-Nyarko E."/>
            <person name="Jarju S."/>
            <person name="Secka A."/>
            <person name="Antonio M."/>
            <person name="Oren A."/>
            <person name="Chaudhuri R.R."/>
            <person name="La Ragione R."/>
            <person name="Hildebrand F."/>
            <person name="Pallen M.J."/>
        </authorList>
    </citation>
    <scope>NUCLEOTIDE SEQUENCE</scope>
    <source>
        <strain evidence="2">ChiBcec21-2208</strain>
    </source>
</reference>
<accession>A0A921ILM0</accession>
<feature type="compositionally biased region" description="Basic and acidic residues" evidence="1">
    <location>
        <begin position="50"/>
        <end position="63"/>
    </location>
</feature>
<protein>
    <submittedName>
        <fullName evidence="2">Uncharacterized protein</fullName>
    </submittedName>
</protein>
<feature type="non-terminal residue" evidence="2">
    <location>
        <position position="1"/>
    </location>
</feature>
<name>A0A921ILM0_9FIRM</name>